<feature type="transmembrane region" description="Helical" evidence="6">
    <location>
        <begin position="48"/>
        <end position="64"/>
    </location>
</feature>
<keyword evidence="4 6" id="KW-1133">Transmembrane helix</keyword>
<dbReference type="OrthoDB" id="9805239at2"/>
<feature type="transmembrane region" description="Helical" evidence="6">
    <location>
        <begin position="164"/>
        <end position="184"/>
    </location>
</feature>
<protein>
    <submittedName>
        <fullName evidence="8">Probable amino-acid metabolite efflux pump</fullName>
    </submittedName>
</protein>
<dbReference type="InterPro" id="IPR000620">
    <property type="entry name" value="EamA_dom"/>
</dbReference>
<dbReference type="GO" id="GO:0005886">
    <property type="term" value="C:plasma membrane"/>
    <property type="evidence" value="ECO:0007669"/>
    <property type="project" value="UniProtKB-SubCell"/>
</dbReference>
<feature type="transmembrane region" description="Helical" evidence="6">
    <location>
        <begin position="132"/>
        <end position="152"/>
    </location>
</feature>
<feature type="transmembrane region" description="Helical" evidence="6">
    <location>
        <begin position="196"/>
        <end position="213"/>
    </location>
</feature>
<sequence>MNNNEISNKAKSKGLLAHIIALVVVMIWGGTFVNTRVLIDRGLLPEEIYVLRTLLGYICIWSISPKKLFCDTLKDELIMVLLGIFGSSLYFLTENYALKLTVANDVSFIVCTTPLVTVILALLFLKGIKASFSLVIGSVLALLGVALVIFNGHFVLQLNPLGDILALAAATSWAIYSLVMKKFASNYSPFFITRKVFFYGLITILPIFAVHPWTFPLEQLFTAEIGFNLFYLGVVASFVCFAAWAWVMTQLGALRASNYIYFNPVTTVIASAIVLNERMTPIAYAGSAFILIGVFVVNKSKNI</sequence>
<gene>
    <name evidence="8" type="primary">eamA</name>
    <name evidence="8" type="ORF">NCTC13043_00821</name>
</gene>
<evidence type="ECO:0000256" key="6">
    <source>
        <dbReference type="SAM" id="Phobius"/>
    </source>
</evidence>
<dbReference type="InterPro" id="IPR050638">
    <property type="entry name" value="AA-Vitamin_Transporters"/>
</dbReference>
<keyword evidence="3 6" id="KW-0812">Transmembrane</keyword>
<evidence type="ECO:0000256" key="1">
    <source>
        <dbReference type="ARBA" id="ARBA00004651"/>
    </source>
</evidence>
<feature type="domain" description="EamA" evidence="7">
    <location>
        <begin position="17"/>
        <end position="149"/>
    </location>
</feature>
<dbReference type="EMBL" id="UGTP01000001">
    <property type="protein sequence ID" value="SUC12224.1"/>
    <property type="molecule type" value="Genomic_DNA"/>
</dbReference>
<dbReference type="PANTHER" id="PTHR32322:SF18">
    <property type="entry name" value="S-ADENOSYLMETHIONINE_S-ADENOSYLHOMOCYSTEINE TRANSPORTER"/>
    <property type="match status" value="1"/>
</dbReference>
<proteinExistence type="predicted"/>
<dbReference type="GeneID" id="78570531"/>
<evidence type="ECO:0000313" key="8">
    <source>
        <dbReference type="EMBL" id="SUC12224.1"/>
    </source>
</evidence>
<feature type="transmembrane region" description="Helical" evidence="6">
    <location>
        <begin position="225"/>
        <end position="247"/>
    </location>
</feature>
<dbReference type="PANTHER" id="PTHR32322">
    <property type="entry name" value="INNER MEMBRANE TRANSPORTER"/>
    <property type="match status" value="1"/>
</dbReference>
<evidence type="ECO:0000256" key="5">
    <source>
        <dbReference type="ARBA" id="ARBA00023136"/>
    </source>
</evidence>
<feature type="transmembrane region" description="Helical" evidence="6">
    <location>
        <begin position="15"/>
        <end position="33"/>
    </location>
</feature>
<evidence type="ECO:0000256" key="4">
    <source>
        <dbReference type="ARBA" id="ARBA00022989"/>
    </source>
</evidence>
<feature type="transmembrane region" description="Helical" evidence="6">
    <location>
        <begin position="259"/>
        <end position="275"/>
    </location>
</feature>
<feature type="domain" description="EamA" evidence="7">
    <location>
        <begin position="161"/>
        <end position="298"/>
    </location>
</feature>
<comment type="subcellular location">
    <subcellularLocation>
        <location evidence="1">Cell membrane</location>
        <topology evidence="1">Multi-pass membrane protein</topology>
    </subcellularLocation>
</comment>
<keyword evidence="2" id="KW-1003">Cell membrane</keyword>
<reference evidence="8 9" key="1">
    <citation type="submission" date="2018-06" db="EMBL/GenBank/DDBJ databases">
        <authorList>
            <consortium name="Pathogen Informatics"/>
            <person name="Doyle S."/>
        </authorList>
    </citation>
    <scope>NUCLEOTIDE SEQUENCE [LARGE SCALE GENOMIC DNA]</scope>
    <source>
        <strain evidence="8 9">NCTC13043</strain>
    </source>
</reference>
<evidence type="ECO:0000259" key="7">
    <source>
        <dbReference type="Pfam" id="PF00892"/>
    </source>
</evidence>
<feature type="transmembrane region" description="Helical" evidence="6">
    <location>
        <begin position="281"/>
        <end position="298"/>
    </location>
</feature>
<dbReference type="SUPFAM" id="SSF103481">
    <property type="entry name" value="Multidrug resistance efflux transporter EmrE"/>
    <property type="match status" value="2"/>
</dbReference>
<evidence type="ECO:0000256" key="2">
    <source>
        <dbReference type="ARBA" id="ARBA00022475"/>
    </source>
</evidence>
<name>A0A379F1J3_9BACT</name>
<organism evidence="8 9">
    <name type="scientific">Prevotella pallens</name>
    <dbReference type="NCBI Taxonomy" id="60133"/>
    <lineage>
        <taxon>Bacteria</taxon>
        <taxon>Pseudomonadati</taxon>
        <taxon>Bacteroidota</taxon>
        <taxon>Bacteroidia</taxon>
        <taxon>Bacteroidales</taxon>
        <taxon>Prevotellaceae</taxon>
        <taxon>Prevotella</taxon>
    </lineage>
</organism>
<evidence type="ECO:0000313" key="9">
    <source>
        <dbReference type="Proteomes" id="UP000254235"/>
    </source>
</evidence>
<dbReference type="AlphaFoldDB" id="A0A379F1J3"/>
<keyword evidence="5 6" id="KW-0472">Membrane</keyword>
<dbReference type="Proteomes" id="UP000254235">
    <property type="component" value="Unassembled WGS sequence"/>
</dbReference>
<dbReference type="RefSeq" id="WP_115083105.1">
    <property type="nucleotide sequence ID" value="NZ_CALBEW010000017.1"/>
</dbReference>
<accession>A0A379F1J3</accession>
<dbReference type="InterPro" id="IPR037185">
    <property type="entry name" value="EmrE-like"/>
</dbReference>
<feature type="transmembrane region" description="Helical" evidence="6">
    <location>
        <begin position="105"/>
        <end position="125"/>
    </location>
</feature>
<evidence type="ECO:0000256" key="3">
    <source>
        <dbReference type="ARBA" id="ARBA00022692"/>
    </source>
</evidence>
<dbReference type="Pfam" id="PF00892">
    <property type="entry name" value="EamA"/>
    <property type="match status" value="2"/>
</dbReference>
<feature type="transmembrane region" description="Helical" evidence="6">
    <location>
        <begin position="76"/>
        <end position="93"/>
    </location>
</feature>